<reference evidence="3" key="2">
    <citation type="submission" date="2020-05" db="UniProtKB">
        <authorList>
            <consortium name="EnsemblMetazoa"/>
        </authorList>
    </citation>
    <scope>IDENTIFICATION</scope>
    <source>
        <strain evidence="3">Indian</strain>
    </source>
</reference>
<feature type="signal peptide" evidence="2">
    <location>
        <begin position="1"/>
        <end position="22"/>
    </location>
</feature>
<name>A0A182YSE2_ANOST</name>
<evidence type="ECO:0000256" key="1">
    <source>
        <dbReference type="SAM" id="MobiDB-lite"/>
    </source>
</evidence>
<evidence type="ECO:0000313" key="3">
    <source>
        <dbReference type="EnsemblMetazoa" id="ASTEI11378-PA"/>
    </source>
</evidence>
<dbReference type="VEuPathDB" id="VectorBase:ASTE007928"/>
<feature type="compositionally biased region" description="Basic and acidic residues" evidence="1">
    <location>
        <begin position="170"/>
        <end position="231"/>
    </location>
</feature>
<keyword evidence="2" id="KW-0732">Signal</keyword>
<evidence type="ECO:0000256" key="2">
    <source>
        <dbReference type="SAM" id="SignalP"/>
    </source>
</evidence>
<organism evidence="3 4">
    <name type="scientific">Anopheles stephensi</name>
    <name type="common">Indo-Pakistan malaria mosquito</name>
    <dbReference type="NCBI Taxonomy" id="30069"/>
    <lineage>
        <taxon>Eukaryota</taxon>
        <taxon>Metazoa</taxon>
        <taxon>Ecdysozoa</taxon>
        <taxon>Arthropoda</taxon>
        <taxon>Hexapoda</taxon>
        <taxon>Insecta</taxon>
        <taxon>Pterygota</taxon>
        <taxon>Neoptera</taxon>
        <taxon>Endopterygota</taxon>
        <taxon>Diptera</taxon>
        <taxon>Nematocera</taxon>
        <taxon>Culicoidea</taxon>
        <taxon>Culicidae</taxon>
        <taxon>Anophelinae</taxon>
        <taxon>Anopheles</taxon>
    </lineage>
</organism>
<dbReference type="OMA" id="ARSYNTH"/>
<reference evidence="4" key="1">
    <citation type="journal article" date="2014" name="Genome Biol.">
        <title>Genome analysis of a major urban malaria vector mosquito, Anopheles stephensi.</title>
        <authorList>
            <person name="Jiang X."/>
            <person name="Peery A."/>
            <person name="Hall A.B."/>
            <person name="Sharma A."/>
            <person name="Chen X.G."/>
            <person name="Waterhouse R.M."/>
            <person name="Komissarov A."/>
            <person name="Riehle M.M."/>
            <person name="Shouche Y."/>
            <person name="Sharakhova M.V."/>
            <person name="Lawson D."/>
            <person name="Pakpour N."/>
            <person name="Arensburger P."/>
            <person name="Davidson V.L."/>
            <person name="Eiglmeier K."/>
            <person name="Emrich S."/>
            <person name="George P."/>
            <person name="Kennedy R.C."/>
            <person name="Mane S.P."/>
            <person name="Maslen G."/>
            <person name="Oringanje C."/>
            <person name="Qi Y."/>
            <person name="Settlage R."/>
            <person name="Tojo M."/>
            <person name="Tubio J.M."/>
            <person name="Unger M.F."/>
            <person name="Wang B."/>
            <person name="Vernick K.D."/>
            <person name="Ribeiro J.M."/>
            <person name="James A.A."/>
            <person name="Michel K."/>
            <person name="Riehle M.A."/>
            <person name="Luckhart S."/>
            <person name="Sharakhov I.V."/>
            <person name="Tu Z."/>
        </authorList>
    </citation>
    <scope>NUCLEOTIDE SEQUENCE [LARGE SCALE GENOMIC DNA]</scope>
    <source>
        <strain evidence="4">Indian</strain>
    </source>
</reference>
<feature type="region of interest" description="Disordered" evidence="1">
    <location>
        <begin position="170"/>
        <end position="238"/>
    </location>
</feature>
<dbReference type="AlphaFoldDB" id="A0A182YSE2"/>
<proteinExistence type="predicted"/>
<dbReference type="Proteomes" id="UP000076408">
    <property type="component" value="Unassembled WGS sequence"/>
</dbReference>
<dbReference type="VEuPathDB" id="VectorBase:ASTEI20_045444"/>
<sequence length="238" mass="25034">MKFVTVLLVFGVVFSALQLTFAAPVNAEQLPANAEPNKKELRPVTELKQAESADAPAAHADTVAVAAEKEQDAAVVDAVEQVSNYVQEDAADGEAVEGSEMSASSRSKRSVACTELLGDDGVMRTVCDQDQDAESSALDSAVAFERSYGGHGGHHGGHGYEHHEAKGHGAYGHHEAKGHGGYGHHDAKGHGGYHEAKGHGGYGHHEAKGHGGYGHHEAKGHGGYGHHEAKGTRWLWTS</sequence>
<protein>
    <submittedName>
        <fullName evidence="3">Uncharacterized protein</fullName>
    </submittedName>
</protein>
<dbReference type="EnsemblMetazoa" id="ASTEI11378-RA">
    <property type="protein sequence ID" value="ASTEI11378-PA"/>
    <property type="gene ID" value="ASTEI11378"/>
</dbReference>
<accession>A0A182YSE2</accession>
<keyword evidence="4" id="KW-1185">Reference proteome</keyword>
<evidence type="ECO:0000313" key="4">
    <source>
        <dbReference type="Proteomes" id="UP000076408"/>
    </source>
</evidence>
<dbReference type="VEuPathDB" id="VectorBase:ASTEI11378"/>
<dbReference type="STRING" id="30069.A0A182YSE2"/>
<feature type="chain" id="PRO_5043926743" evidence="2">
    <location>
        <begin position="23"/>
        <end position="238"/>
    </location>
</feature>